<dbReference type="InterPro" id="IPR003593">
    <property type="entry name" value="AAA+_ATPase"/>
</dbReference>
<dbReference type="InParanoid" id="A0A1I5WS70"/>
<dbReference type="RefSeq" id="WP_075024518.1">
    <property type="nucleotide sequence ID" value="NZ_CP083237.1"/>
</dbReference>
<gene>
    <name evidence="7" type="ORF">SAMN04489713_12497</name>
</gene>
<dbReference type="PANTHER" id="PTHR43820:SF4">
    <property type="entry name" value="HIGH-AFFINITY BRANCHED-CHAIN AMINO ACID TRANSPORT ATP-BINDING PROTEIN LIVF"/>
    <property type="match status" value="1"/>
</dbReference>
<evidence type="ECO:0000256" key="2">
    <source>
        <dbReference type="ARBA" id="ARBA00022448"/>
    </source>
</evidence>
<dbReference type="InterPro" id="IPR027417">
    <property type="entry name" value="P-loop_NTPase"/>
</dbReference>
<dbReference type="PANTHER" id="PTHR43820">
    <property type="entry name" value="HIGH-AFFINITY BRANCHED-CHAIN AMINO ACID TRANSPORT ATP-BINDING PROTEIN LIVF"/>
    <property type="match status" value="1"/>
</dbReference>
<keyword evidence="5" id="KW-0029">Amino-acid transport</keyword>
<dbReference type="eggNOG" id="COG0410">
    <property type="taxonomic scope" value="Bacteria"/>
</dbReference>
<keyword evidence="8" id="KW-1185">Reference proteome</keyword>
<dbReference type="InterPro" id="IPR017871">
    <property type="entry name" value="ABC_transporter-like_CS"/>
</dbReference>
<dbReference type="EMBL" id="FOVH01000024">
    <property type="protein sequence ID" value="SFQ22296.1"/>
    <property type="molecule type" value="Genomic_DNA"/>
</dbReference>
<dbReference type="GO" id="GO:0016887">
    <property type="term" value="F:ATP hydrolysis activity"/>
    <property type="evidence" value="ECO:0007669"/>
    <property type="project" value="InterPro"/>
</dbReference>
<dbReference type="GeneID" id="99652528"/>
<dbReference type="GO" id="GO:0005524">
    <property type="term" value="F:ATP binding"/>
    <property type="evidence" value="ECO:0007669"/>
    <property type="project" value="UniProtKB-KW"/>
</dbReference>
<sequence>MLDVKGLRVSYGEAVALRGVDLRVEPGSVVSLVGSNGAGKSTLVKALMGMQPISGGTVTFDGDDITGRPATDRPALGIALVPEGRRLFKDMSVRDNLLIGLHHPVARRRASGALDEVYELFPILGRRPRQLAGTLSGGEQQMVALGRALISRPSLLVLDEPSLGLAPIVVREVFATIERVTAAGVTVLLAEQNMQKALELSDRGYVLADGTVVLEDTGAALLKSDSVRKAYLGDR</sequence>
<dbReference type="CDD" id="cd03224">
    <property type="entry name" value="ABC_TM1139_LivF_branched"/>
    <property type="match status" value="1"/>
</dbReference>
<dbReference type="SMART" id="SM00382">
    <property type="entry name" value="AAA"/>
    <property type="match status" value="1"/>
</dbReference>
<proteinExistence type="inferred from homology"/>
<dbReference type="PROSITE" id="PS50893">
    <property type="entry name" value="ABC_TRANSPORTER_2"/>
    <property type="match status" value="1"/>
</dbReference>
<dbReference type="GO" id="GO:0015807">
    <property type="term" value="P:L-amino acid transport"/>
    <property type="evidence" value="ECO:0007669"/>
    <property type="project" value="TreeGrafter"/>
</dbReference>
<evidence type="ECO:0000256" key="3">
    <source>
        <dbReference type="ARBA" id="ARBA00022741"/>
    </source>
</evidence>
<dbReference type="Proteomes" id="UP000183413">
    <property type="component" value="Unassembled WGS sequence"/>
</dbReference>
<evidence type="ECO:0000256" key="5">
    <source>
        <dbReference type="ARBA" id="ARBA00022970"/>
    </source>
</evidence>
<name>A0A1I5WS70_9ACTN</name>
<dbReference type="SUPFAM" id="SSF52540">
    <property type="entry name" value="P-loop containing nucleoside triphosphate hydrolases"/>
    <property type="match status" value="1"/>
</dbReference>
<dbReference type="InterPro" id="IPR052156">
    <property type="entry name" value="BCAA_Transport_ATP-bd_LivF"/>
</dbReference>
<evidence type="ECO:0000259" key="6">
    <source>
        <dbReference type="PROSITE" id="PS50893"/>
    </source>
</evidence>
<keyword evidence="3" id="KW-0547">Nucleotide-binding</keyword>
<evidence type="ECO:0000313" key="7">
    <source>
        <dbReference type="EMBL" id="SFQ22296.1"/>
    </source>
</evidence>
<dbReference type="InterPro" id="IPR003439">
    <property type="entry name" value="ABC_transporter-like_ATP-bd"/>
</dbReference>
<protein>
    <submittedName>
        <fullName evidence="7">Amino acid/amide ABC transporter ATP-binding protein 2, HAAT family</fullName>
    </submittedName>
</protein>
<evidence type="ECO:0000313" key="8">
    <source>
        <dbReference type="Proteomes" id="UP000183413"/>
    </source>
</evidence>
<dbReference type="GO" id="GO:0015658">
    <property type="term" value="F:branched-chain amino acid transmembrane transporter activity"/>
    <property type="evidence" value="ECO:0007669"/>
    <property type="project" value="TreeGrafter"/>
</dbReference>
<accession>A0A1I5WS70</accession>
<reference evidence="7 8" key="1">
    <citation type="submission" date="2016-10" db="EMBL/GenBank/DDBJ databases">
        <authorList>
            <person name="de Groot N.N."/>
        </authorList>
    </citation>
    <scope>NUCLEOTIDE SEQUENCE [LARGE SCALE GENOMIC DNA]</scope>
    <source>
        <strain evidence="7 8">DSM 43067</strain>
    </source>
</reference>
<evidence type="ECO:0000256" key="4">
    <source>
        <dbReference type="ARBA" id="ARBA00022840"/>
    </source>
</evidence>
<dbReference type="AlphaFoldDB" id="A0A1I5WS70"/>
<organism evidence="7 8">
    <name type="scientific">Actinomadura madurae</name>
    <dbReference type="NCBI Taxonomy" id="1993"/>
    <lineage>
        <taxon>Bacteria</taxon>
        <taxon>Bacillati</taxon>
        <taxon>Actinomycetota</taxon>
        <taxon>Actinomycetes</taxon>
        <taxon>Streptosporangiales</taxon>
        <taxon>Thermomonosporaceae</taxon>
        <taxon>Actinomadura</taxon>
    </lineage>
</organism>
<dbReference type="Pfam" id="PF00005">
    <property type="entry name" value="ABC_tran"/>
    <property type="match status" value="1"/>
</dbReference>
<evidence type="ECO:0000256" key="1">
    <source>
        <dbReference type="ARBA" id="ARBA00005417"/>
    </source>
</evidence>
<dbReference type="STRING" id="1993.SAMN04489713_12497"/>
<dbReference type="Gene3D" id="3.40.50.300">
    <property type="entry name" value="P-loop containing nucleotide triphosphate hydrolases"/>
    <property type="match status" value="1"/>
</dbReference>
<feature type="domain" description="ABC transporter" evidence="6">
    <location>
        <begin position="2"/>
        <end position="234"/>
    </location>
</feature>
<dbReference type="OrthoDB" id="5179231at2"/>
<dbReference type="PROSITE" id="PS00211">
    <property type="entry name" value="ABC_TRANSPORTER_1"/>
    <property type="match status" value="1"/>
</dbReference>
<comment type="similarity">
    <text evidence="1">Belongs to the ABC transporter superfamily.</text>
</comment>
<keyword evidence="2" id="KW-0813">Transport</keyword>
<keyword evidence="4 7" id="KW-0067">ATP-binding</keyword>